<keyword evidence="2" id="KW-0472">Membrane</keyword>
<dbReference type="Pfam" id="PF19803">
    <property type="entry name" value="DUF6286"/>
    <property type="match status" value="1"/>
</dbReference>
<evidence type="ECO:0000256" key="2">
    <source>
        <dbReference type="SAM" id="Phobius"/>
    </source>
</evidence>
<evidence type="ECO:0000313" key="4">
    <source>
        <dbReference type="EMBL" id="MCP1387875.1"/>
    </source>
</evidence>
<proteinExistence type="predicted"/>
<gene>
    <name evidence="4" type="ORF">M5J20_06680</name>
</gene>
<evidence type="ECO:0000256" key="1">
    <source>
        <dbReference type="SAM" id="MobiDB-lite"/>
    </source>
</evidence>
<dbReference type="RefSeq" id="WP_253577797.1">
    <property type="nucleotide sequence ID" value="NZ_JAMFTQ010000006.1"/>
</dbReference>
<dbReference type="Proteomes" id="UP001204000">
    <property type="component" value="Unassembled WGS sequence"/>
</dbReference>
<accession>A0ABT1G2G1</accession>
<protein>
    <submittedName>
        <fullName evidence="4">DUF6286 domain-containing protein</fullName>
    </submittedName>
</protein>
<feature type="domain" description="DUF6286" evidence="3">
    <location>
        <begin position="91"/>
        <end position="186"/>
    </location>
</feature>
<evidence type="ECO:0000313" key="5">
    <source>
        <dbReference type="Proteomes" id="UP001204000"/>
    </source>
</evidence>
<feature type="compositionally biased region" description="Low complexity" evidence="1">
    <location>
        <begin position="189"/>
        <end position="215"/>
    </location>
</feature>
<feature type="region of interest" description="Disordered" evidence="1">
    <location>
        <begin position="182"/>
        <end position="222"/>
    </location>
</feature>
<reference evidence="4" key="1">
    <citation type="submission" date="2022-05" db="EMBL/GenBank/DDBJ databases">
        <title>Corynebacterium sp. TA-R-1 sp. nov., isolated from human feces.</title>
        <authorList>
            <person name="Shamsuzzaman M."/>
            <person name="Dahal R.H."/>
        </authorList>
    </citation>
    <scope>NUCLEOTIDE SEQUENCE</scope>
    <source>
        <strain evidence="4">TA-R-1</strain>
    </source>
</reference>
<comment type="caution">
    <text evidence="4">The sequence shown here is derived from an EMBL/GenBank/DDBJ whole genome shotgun (WGS) entry which is preliminary data.</text>
</comment>
<sequence>MTEPANPEQAGAPQRPLGPHPGSEPRANPSARWMTIVIGALLLALAAVIAREIWYRHQDGTFDSWVDPVFMFFGTADADVAGVIVGILVSLVGLWLLISAFLPRPRTHVQVNSPASIWVRPVDIARKATATARAETGGTNVRSKADRKSVTVHVDDDGTGMAQEQVAAALNDQFRRLAAPPSVSVKLNPPAQQATREAAPAPAPVPAQTQTVTVTETKEVQR</sequence>
<keyword evidence="5" id="KW-1185">Reference proteome</keyword>
<feature type="region of interest" description="Disordered" evidence="1">
    <location>
        <begin position="1"/>
        <end position="27"/>
    </location>
</feature>
<keyword evidence="2" id="KW-0812">Transmembrane</keyword>
<feature type="transmembrane region" description="Helical" evidence="2">
    <location>
        <begin position="33"/>
        <end position="54"/>
    </location>
</feature>
<organism evidence="4 5">
    <name type="scientific">Corynebacterium stercoris</name>
    <dbReference type="NCBI Taxonomy" id="2943490"/>
    <lineage>
        <taxon>Bacteria</taxon>
        <taxon>Bacillati</taxon>
        <taxon>Actinomycetota</taxon>
        <taxon>Actinomycetes</taxon>
        <taxon>Mycobacteriales</taxon>
        <taxon>Corynebacteriaceae</taxon>
        <taxon>Corynebacterium</taxon>
    </lineage>
</organism>
<evidence type="ECO:0000259" key="3">
    <source>
        <dbReference type="Pfam" id="PF19803"/>
    </source>
</evidence>
<dbReference type="InterPro" id="IPR046253">
    <property type="entry name" value="DUF6286"/>
</dbReference>
<feature type="transmembrane region" description="Helical" evidence="2">
    <location>
        <begin position="80"/>
        <end position="102"/>
    </location>
</feature>
<name>A0ABT1G2G1_9CORY</name>
<keyword evidence="2" id="KW-1133">Transmembrane helix</keyword>
<dbReference type="EMBL" id="JAMFTQ010000006">
    <property type="protein sequence ID" value="MCP1387875.1"/>
    <property type="molecule type" value="Genomic_DNA"/>
</dbReference>